<dbReference type="PANTHER" id="PTHR43182:SF1">
    <property type="entry name" value="COBALT-PRECORRIN-7 C(5)-METHYLTRANSFERASE"/>
    <property type="match status" value="1"/>
</dbReference>
<evidence type="ECO:0000256" key="1">
    <source>
        <dbReference type="ARBA" id="ARBA00004953"/>
    </source>
</evidence>
<dbReference type="Proteomes" id="UP000192660">
    <property type="component" value="Unassembled WGS sequence"/>
</dbReference>
<evidence type="ECO:0000259" key="6">
    <source>
        <dbReference type="Pfam" id="PF00590"/>
    </source>
</evidence>
<comment type="pathway">
    <text evidence="1">Cofactor biosynthesis; adenosylcobalamin biosynthesis.</text>
</comment>
<keyword evidence="5" id="KW-0949">S-adenosyl-L-methionine</keyword>
<dbReference type="GO" id="GO:0008276">
    <property type="term" value="F:protein methyltransferase activity"/>
    <property type="evidence" value="ECO:0007669"/>
    <property type="project" value="InterPro"/>
</dbReference>
<keyword evidence="8" id="KW-1185">Reference proteome</keyword>
<dbReference type="PANTHER" id="PTHR43182">
    <property type="entry name" value="COBALT-PRECORRIN-6B C(15)-METHYLTRANSFERASE (DECARBOXYLATING)"/>
    <property type="match status" value="1"/>
</dbReference>
<keyword evidence="4 7" id="KW-0808">Transferase</keyword>
<dbReference type="STRING" id="28034.BFX07_08645"/>
<proteinExistence type="predicted"/>
<sequence length="419" mass="46063">MIANPIYVLGLPSQGLDQLDEDGQRLIQTADIVYGSRFILEHVPEGPKKYAIIPPLEQMALHLKKNSNQKRIVLATGDPNFFGIADFLYRSLGAERLVVIPQVSSIQRAFAKIKMSWHDAFFGSVHGRPIEPVIAWIVRYPKVVVLTDPDHHAGKIAQILVAAGLPGVSMYVCENLDRDNEHITVGTAQELQNQCLGEYAVVILINNQAGFQPFGYEDDTFHHRPEQPGMITKKPVRAISIAQLGLHQHSILWDIGAGTGSVAIDASRIVGVRGQVFAIEANSRDYQILCENIRSHQASVTPIYGEAPEILDLLPDPDAVFVGGSGGRLPDIIETVSQRLKPGGMIVLNVVRFDHLSVIPQLFPKEYSWSVRMVQTAVMDDKMTIPRFLPDNPVFVVSVKKPVQVPGNSGDHGSSSQAD</sequence>
<dbReference type="Gene3D" id="3.40.50.150">
    <property type="entry name" value="Vaccinia Virus protein VP39"/>
    <property type="match status" value="1"/>
</dbReference>
<evidence type="ECO:0000256" key="5">
    <source>
        <dbReference type="ARBA" id="ARBA00022691"/>
    </source>
</evidence>
<dbReference type="InterPro" id="IPR050714">
    <property type="entry name" value="Cobalamin_biosynth_MTase"/>
</dbReference>
<dbReference type="InterPro" id="IPR014776">
    <property type="entry name" value="4pyrrole_Mease_sub2"/>
</dbReference>
<evidence type="ECO:0000313" key="8">
    <source>
        <dbReference type="Proteomes" id="UP000192660"/>
    </source>
</evidence>
<dbReference type="InterPro" id="IPR000878">
    <property type="entry name" value="4pyrrol_Mease"/>
</dbReference>
<dbReference type="PIRSF" id="PIRSF036428">
    <property type="entry name" value="CobL"/>
    <property type="match status" value="1"/>
</dbReference>
<dbReference type="RefSeq" id="WP_084661624.1">
    <property type="nucleotide sequence ID" value="NZ_FWWY01000001.1"/>
</dbReference>
<dbReference type="Gene3D" id="3.40.1010.10">
    <property type="entry name" value="Cobalt-precorrin-4 Transmethylase, Domain 1"/>
    <property type="match status" value="1"/>
</dbReference>
<dbReference type="CDD" id="cd02440">
    <property type="entry name" value="AdoMet_MTases"/>
    <property type="match status" value="1"/>
</dbReference>
<dbReference type="InterPro" id="IPR029063">
    <property type="entry name" value="SAM-dependent_MTases_sf"/>
</dbReference>
<organism evidence="7 8">
    <name type="scientific">Sulfobacillus thermosulfidooxidans (strain DSM 9293 / VKM B-1269 / AT-1)</name>
    <dbReference type="NCBI Taxonomy" id="929705"/>
    <lineage>
        <taxon>Bacteria</taxon>
        <taxon>Bacillati</taxon>
        <taxon>Bacillota</taxon>
        <taxon>Clostridia</taxon>
        <taxon>Eubacteriales</taxon>
        <taxon>Clostridiales Family XVII. Incertae Sedis</taxon>
        <taxon>Sulfobacillus</taxon>
    </lineage>
</organism>
<evidence type="ECO:0000313" key="7">
    <source>
        <dbReference type="EMBL" id="SMC05571.1"/>
    </source>
</evidence>
<dbReference type="Gene3D" id="3.30.950.10">
    <property type="entry name" value="Methyltransferase, Cobalt-precorrin-4 Transmethylase, Domain 2"/>
    <property type="match status" value="1"/>
</dbReference>
<dbReference type="InterPro" id="IPR014008">
    <property type="entry name" value="Cbl_synth_MTase_CbiT"/>
</dbReference>
<dbReference type="InterPro" id="IPR014777">
    <property type="entry name" value="4pyrrole_Mease_sub1"/>
</dbReference>
<accession>A0A1W1WGZ4</accession>
<dbReference type="AlphaFoldDB" id="A0A1W1WGZ4"/>
<evidence type="ECO:0000256" key="4">
    <source>
        <dbReference type="ARBA" id="ARBA00022679"/>
    </source>
</evidence>
<dbReference type="SUPFAM" id="SSF53790">
    <property type="entry name" value="Tetrapyrrole methylase"/>
    <property type="match status" value="1"/>
</dbReference>
<dbReference type="Pfam" id="PF00590">
    <property type="entry name" value="TP_methylase"/>
    <property type="match status" value="1"/>
</dbReference>
<dbReference type="OrthoDB" id="9780707at2"/>
<evidence type="ECO:0000256" key="3">
    <source>
        <dbReference type="ARBA" id="ARBA00022603"/>
    </source>
</evidence>
<protein>
    <submittedName>
        <fullName evidence="7">Precorrin-6Y C5,15-methyltransferase (Decarboxylating)</fullName>
    </submittedName>
</protein>
<dbReference type="SUPFAM" id="SSF53335">
    <property type="entry name" value="S-adenosyl-L-methionine-dependent methyltransferases"/>
    <property type="match status" value="1"/>
</dbReference>
<dbReference type="InterPro" id="IPR012818">
    <property type="entry name" value="CbiE"/>
</dbReference>
<keyword evidence="2" id="KW-0169">Cobalamin biosynthesis</keyword>
<dbReference type="InterPro" id="IPR006365">
    <property type="entry name" value="Cbl_synth_CobL"/>
</dbReference>
<dbReference type="NCBIfam" id="TIGR02469">
    <property type="entry name" value="CbiT"/>
    <property type="match status" value="1"/>
</dbReference>
<reference evidence="8" key="1">
    <citation type="submission" date="2017-04" db="EMBL/GenBank/DDBJ databases">
        <authorList>
            <person name="Varghese N."/>
            <person name="Submissions S."/>
        </authorList>
    </citation>
    <scope>NUCLEOTIDE SEQUENCE [LARGE SCALE GENOMIC DNA]</scope>
    <source>
        <strain evidence="8">DSM 9293</strain>
    </source>
</reference>
<dbReference type="UniPathway" id="UPA00148"/>
<gene>
    <name evidence="7" type="ORF">SAMN00768000_2317</name>
</gene>
<feature type="domain" description="Tetrapyrrole methylase" evidence="6">
    <location>
        <begin position="6"/>
        <end position="191"/>
    </location>
</feature>
<dbReference type="Pfam" id="PF01135">
    <property type="entry name" value="PCMT"/>
    <property type="match status" value="1"/>
</dbReference>
<dbReference type="EMBL" id="FWWY01000001">
    <property type="protein sequence ID" value="SMC05571.1"/>
    <property type="molecule type" value="Genomic_DNA"/>
</dbReference>
<dbReference type="NCBIfam" id="TIGR02467">
    <property type="entry name" value="CbiE"/>
    <property type="match status" value="1"/>
</dbReference>
<dbReference type="GO" id="GO:0032259">
    <property type="term" value="P:methylation"/>
    <property type="evidence" value="ECO:0007669"/>
    <property type="project" value="UniProtKB-KW"/>
</dbReference>
<keyword evidence="3 7" id="KW-0489">Methyltransferase</keyword>
<dbReference type="CDD" id="cd11644">
    <property type="entry name" value="Precorrin-6Y-MT"/>
    <property type="match status" value="1"/>
</dbReference>
<dbReference type="InterPro" id="IPR035996">
    <property type="entry name" value="4pyrrol_Methylase_sf"/>
</dbReference>
<name>A0A1W1WGZ4_SULTA</name>
<dbReference type="GO" id="GO:0009236">
    <property type="term" value="P:cobalamin biosynthetic process"/>
    <property type="evidence" value="ECO:0007669"/>
    <property type="project" value="UniProtKB-UniPathway"/>
</dbReference>
<evidence type="ECO:0000256" key="2">
    <source>
        <dbReference type="ARBA" id="ARBA00022573"/>
    </source>
</evidence>